<dbReference type="Pfam" id="PF01869">
    <property type="entry name" value="BcrAD_BadFG"/>
    <property type="match status" value="1"/>
</dbReference>
<sequence length="311" mass="31436">MKLPVLAVDLGKTNCRSSLRVDGNEVRTTKSAGSRGLADIDGGPAAYRAIVRIIDETTYPTPPFAVSIGAAGAWSAPNAATELADRLVELDSVAAVAVTSDAVTAHVGALGGNPGVVLTVGTGVVATAVDGGGELVRVDGWGPLLGDEGGGAWIGLAGLRAALRSFDGRGPDTELAGEAIEEYGIPLSDLPYYLGRHDNPPLLTARFAPVVAAAAETDSVAAAIMSEAARALAATVLSAAERSGLRSPVPCAIIGGLINLGAPLLDPLDAAIAHRVERRDPLGGSIDGAALLAVDTATAVEKLVIRRADNY</sequence>
<organism evidence="2 3">
    <name type="scientific">Nocardia pseudobrasiliensis</name>
    <dbReference type="NCBI Taxonomy" id="45979"/>
    <lineage>
        <taxon>Bacteria</taxon>
        <taxon>Bacillati</taxon>
        <taxon>Actinomycetota</taxon>
        <taxon>Actinomycetes</taxon>
        <taxon>Mycobacteriales</taxon>
        <taxon>Nocardiaceae</taxon>
        <taxon>Nocardia</taxon>
    </lineage>
</organism>
<dbReference type="PANTHER" id="PTHR43190">
    <property type="entry name" value="N-ACETYL-D-GLUCOSAMINE KINASE"/>
    <property type="match status" value="1"/>
</dbReference>
<comment type="caution">
    <text evidence="2">The sequence shown here is derived from an EMBL/GenBank/DDBJ whole genome shotgun (WGS) entry which is preliminary data.</text>
</comment>
<dbReference type="STRING" id="1210086.GCA_001613105_00526"/>
<dbReference type="RefSeq" id="WP_211335724.1">
    <property type="nucleotide sequence ID" value="NZ_QQBC01000001.1"/>
</dbReference>
<protein>
    <submittedName>
        <fullName evidence="2">N-acetylglucosamine kinase-like BadF-type ATPase</fullName>
    </submittedName>
</protein>
<dbReference type="InterPro" id="IPR052519">
    <property type="entry name" value="Euk-type_GlcNAc_Kinase"/>
</dbReference>
<evidence type="ECO:0000313" key="2">
    <source>
        <dbReference type="EMBL" id="RDI69134.1"/>
    </source>
</evidence>
<gene>
    <name evidence="2" type="ORF">DFR76_101672</name>
</gene>
<keyword evidence="2" id="KW-0808">Transferase</keyword>
<dbReference type="Gene3D" id="3.30.420.40">
    <property type="match status" value="2"/>
</dbReference>
<dbReference type="Proteomes" id="UP000254869">
    <property type="component" value="Unassembled WGS sequence"/>
</dbReference>
<evidence type="ECO:0000259" key="1">
    <source>
        <dbReference type="Pfam" id="PF01869"/>
    </source>
</evidence>
<keyword evidence="2" id="KW-0418">Kinase</keyword>
<evidence type="ECO:0000313" key="3">
    <source>
        <dbReference type="Proteomes" id="UP000254869"/>
    </source>
</evidence>
<dbReference type="InterPro" id="IPR002731">
    <property type="entry name" value="ATPase_BadF"/>
</dbReference>
<accession>A0A370II35</accession>
<dbReference type="InterPro" id="IPR043129">
    <property type="entry name" value="ATPase_NBD"/>
</dbReference>
<dbReference type="EMBL" id="QQBC01000001">
    <property type="protein sequence ID" value="RDI69134.1"/>
    <property type="molecule type" value="Genomic_DNA"/>
</dbReference>
<dbReference type="AlphaFoldDB" id="A0A370II35"/>
<proteinExistence type="predicted"/>
<dbReference type="GO" id="GO:0016301">
    <property type="term" value="F:kinase activity"/>
    <property type="evidence" value="ECO:0007669"/>
    <property type="project" value="UniProtKB-KW"/>
</dbReference>
<dbReference type="SUPFAM" id="SSF53067">
    <property type="entry name" value="Actin-like ATPase domain"/>
    <property type="match status" value="1"/>
</dbReference>
<keyword evidence="3" id="KW-1185">Reference proteome</keyword>
<feature type="domain" description="ATPase BadF/BadG/BcrA/BcrD type" evidence="1">
    <location>
        <begin position="8"/>
        <end position="293"/>
    </location>
</feature>
<dbReference type="PANTHER" id="PTHR43190:SF3">
    <property type="entry name" value="N-ACETYL-D-GLUCOSAMINE KINASE"/>
    <property type="match status" value="1"/>
</dbReference>
<reference evidence="2 3" key="1">
    <citation type="submission" date="2018-07" db="EMBL/GenBank/DDBJ databases">
        <title>Genomic Encyclopedia of Type Strains, Phase IV (KMG-IV): sequencing the most valuable type-strain genomes for metagenomic binning, comparative biology and taxonomic classification.</title>
        <authorList>
            <person name="Goeker M."/>
        </authorList>
    </citation>
    <scope>NUCLEOTIDE SEQUENCE [LARGE SCALE GENOMIC DNA]</scope>
    <source>
        <strain evidence="2 3">DSM 44290</strain>
    </source>
</reference>
<name>A0A370II35_9NOCA</name>